<accession>A0A8E6PL68</accession>
<proteinExistence type="predicted"/>
<evidence type="ECO:0000313" key="2">
    <source>
        <dbReference type="Proteomes" id="UP000682369"/>
    </source>
</evidence>
<keyword evidence="2" id="KW-1185">Reference proteome</keyword>
<sequence length="185" mass="21002">MSNRKAYIIGAFRTDRGVTKLSDVLWHSTVQRYNNESHPTESVSGARLLTMSDKLKSRDVILNTNYGVILRRAHARKILAAAQQDAGTWGRGISFRIIEVGEFDRTVRPVKHWNIERQHRNVDATGQKVKVLGPWSKPVLWTTGYPLREEARAEAKALEEMYAGYVVSVGEQFKFTAVPVYADKE</sequence>
<dbReference type="EMBL" id="MW960043">
    <property type="protein sequence ID" value="QVR48675.1"/>
    <property type="molecule type" value="Genomic_DNA"/>
</dbReference>
<organism evidence="1 2">
    <name type="scientific">Stenotrophomonas phage BUCT609</name>
    <dbReference type="NCBI Taxonomy" id="2834250"/>
    <lineage>
        <taxon>Viruses</taxon>
        <taxon>Duplodnaviria</taxon>
        <taxon>Heunggongvirae</taxon>
        <taxon>Uroviricota</taxon>
        <taxon>Caudoviricetes</taxon>
        <taxon>Autographivirales</taxon>
        <taxon>Autonotataviridae</taxon>
        <taxon>Gujervirinae</taxon>
        <taxon>Maltophvirus</taxon>
        <taxon>Maltophvirus BUCT609</taxon>
    </lineage>
</organism>
<reference evidence="1" key="1">
    <citation type="submission" date="2021-04" db="EMBL/GenBank/DDBJ databases">
        <authorList>
            <person name="Han K."/>
            <person name="Tian F."/>
            <person name="Li F."/>
            <person name="Tong Y."/>
        </authorList>
    </citation>
    <scope>NUCLEOTIDE SEQUENCE</scope>
</reference>
<protein>
    <submittedName>
        <fullName evidence="1">Uncharacterized protein</fullName>
    </submittedName>
</protein>
<evidence type="ECO:0000313" key="1">
    <source>
        <dbReference type="EMBL" id="QVR48675.1"/>
    </source>
</evidence>
<name>A0A8E6PL68_9CAUD</name>
<dbReference type="Proteomes" id="UP000682369">
    <property type="component" value="Segment"/>
</dbReference>